<dbReference type="FunFam" id="3.40.50.720:FF:000084">
    <property type="entry name" value="Short-chain dehydrogenase reductase"/>
    <property type="match status" value="1"/>
</dbReference>
<comment type="similarity">
    <text evidence="1">Belongs to the short-chain dehydrogenases/reductases (SDR) family.</text>
</comment>
<evidence type="ECO:0000313" key="4">
    <source>
        <dbReference type="EMBL" id="EAW13277.1"/>
    </source>
</evidence>
<dbReference type="Gene3D" id="3.40.50.720">
    <property type="entry name" value="NAD(P)-binding Rossmann-like Domain"/>
    <property type="match status" value="1"/>
</dbReference>
<dbReference type="VEuPathDB" id="FungiDB:ACLA_017240"/>
<dbReference type="SUPFAM" id="SSF51735">
    <property type="entry name" value="NAD(P)-binding Rossmann-fold domains"/>
    <property type="match status" value="1"/>
</dbReference>
<sequence length="261" mass="27871">MCQVKGTAFITGAASGIGRATAHTLAKNGITGLALFDTNHELLLEVHRELLSQYPEVDITIAELDVRDETSVNQAIDSAAERFGRIDIGVNAAGISGAATRSHELALSDWQKVIDVNQKGLWLCQRAFIRQMLKQEPRGVREGRGVIVNVAAKFGVAAPPREFSVVAYTASKHAVVGITRVDSKAYAKDGIRINAVCPGYVDTPMTHEAIQAGIIGEQAKSISMGRFGMVEEIADSILFLASPMSSYMCGETLVVDGGLAI</sequence>
<dbReference type="PRINTS" id="PR00080">
    <property type="entry name" value="SDRFAMILY"/>
</dbReference>
<dbReference type="Pfam" id="PF13561">
    <property type="entry name" value="adh_short_C2"/>
    <property type="match status" value="1"/>
</dbReference>
<reference evidence="4 5" key="1">
    <citation type="journal article" date="2008" name="PLoS Genet.">
        <title>Genomic islands in the pathogenic filamentous fungus Aspergillus fumigatus.</title>
        <authorList>
            <person name="Fedorova N.D."/>
            <person name="Khaldi N."/>
            <person name="Joardar V.S."/>
            <person name="Maiti R."/>
            <person name="Amedeo P."/>
            <person name="Anderson M.J."/>
            <person name="Crabtree J."/>
            <person name="Silva J.C."/>
            <person name="Badger J.H."/>
            <person name="Albarraq A."/>
            <person name="Angiuoli S."/>
            <person name="Bussey H."/>
            <person name="Bowyer P."/>
            <person name="Cotty P.J."/>
            <person name="Dyer P.S."/>
            <person name="Egan A."/>
            <person name="Galens K."/>
            <person name="Fraser-Liggett C.M."/>
            <person name="Haas B.J."/>
            <person name="Inman J.M."/>
            <person name="Kent R."/>
            <person name="Lemieux S."/>
            <person name="Malavazi I."/>
            <person name="Orvis J."/>
            <person name="Roemer T."/>
            <person name="Ronning C.M."/>
            <person name="Sundaram J.P."/>
            <person name="Sutton G."/>
            <person name="Turner G."/>
            <person name="Venter J.C."/>
            <person name="White O.R."/>
            <person name="Whitty B.R."/>
            <person name="Youngman P."/>
            <person name="Wolfe K.H."/>
            <person name="Goldman G.H."/>
            <person name="Wortman J.R."/>
            <person name="Jiang B."/>
            <person name="Denning D.W."/>
            <person name="Nierman W.C."/>
        </authorList>
    </citation>
    <scope>NUCLEOTIDE SEQUENCE [LARGE SCALE GENOMIC DNA]</scope>
    <source>
        <strain evidence="5">ATCC 1007 / CBS 513.65 / DSM 816 / NCTC 3887 / NRRL 1</strain>
    </source>
</reference>
<dbReference type="GO" id="GO:0016491">
    <property type="term" value="F:oxidoreductase activity"/>
    <property type="evidence" value="ECO:0007669"/>
    <property type="project" value="UniProtKB-KW"/>
</dbReference>
<dbReference type="KEGG" id="act:ACLA_017240"/>
<dbReference type="InterPro" id="IPR036291">
    <property type="entry name" value="NAD(P)-bd_dom_sf"/>
</dbReference>
<dbReference type="AlphaFoldDB" id="A1CC09"/>
<evidence type="ECO:0000256" key="1">
    <source>
        <dbReference type="ARBA" id="ARBA00006484"/>
    </source>
</evidence>
<evidence type="ECO:0000256" key="2">
    <source>
        <dbReference type="ARBA" id="ARBA00022857"/>
    </source>
</evidence>
<dbReference type="STRING" id="344612.A1CC09"/>
<dbReference type="PANTHER" id="PTHR24321">
    <property type="entry name" value="DEHYDROGENASES, SHORT CHAIN"/>
    <property type="match status" value="1"/>
</dbReference>
<dbReference type="OMA" id="PHCGNYV"/>
<dbReference type="InterPro" id="IPR002347">
    <property type="entry name" value="SDR_fam"/>
</dbReference>
<dbReference type="CDD" id="cd05233">
    <property type="entry name" value="SDR_c"/>
    <property type="match status" value="1"/>
</dbReference>
<name>A1CC09_ASPCL</name>
<keyword evidence="3" id="KW-0560">Oxidoreductase</keyword>
<dbReference type="eggNOG" id="KOG1200">
    <property type="taxonomic scope" value="Eukaryota"/>
</dbReference>
<protein>
    <submittedName>
        <fullName evidence="4">Short chain dehydrogenase/reductase family oxidoreductase, putative</fullName>
    </submittedName>
</protein>
<dbReference type="PRINTS" id="PR00081">
    <property type="entry name" value="GDHRDH"/>
</dbReference>
<dbReference type="EMBL" id="DS027049">
    <property type="protein sequence ID" value="EAW13277.1"/>
    <property type="molecule type" value="Genomic_DNA"/>
</dbReference>
<dbReference type="HOGENOM" id="CLU_010194_1_0_1"/>
<keyword evidence="5" id="KW-1185">Reference proteome</keyword>
<dbReference type="GeneID" id="4706782"/>
<proteinExistence type="inferred from homology"/>
<dbReference type="PANTHER" id="PTHR24321:SF12">
    <property type="entry name" value="SHORT-CHAIN DEHYDROGENASE_REDUCTASE FAMILY, PUTATIVE (AFU_ORTHOLOGUE AFUA_5G14340)-RELATED"/>
    <property type="match status" value="1"/>
</dbReference>
<keyword evidence="2" id="KW-0521">NADP</keyword>
<dbReference type="Proteomes" id="UP000006701">
    <property type="component" value="Unassembled WGS sequence"/>
</dbReference>
<evidence type="ECO:0000313" key="5">
    <source>
        <dbReference type="Proteomes" id="UP000006701"/>
    </source>
</evidence>
<accession>A1CC09</accession>
<gene>
    <name evidence="4" type="ORF">ACLA_017240</name>
</gene>
<dbReference type="OrthoDB" id="5840532at2759"/>
<organism evidence="4 5">
    <name type="scientific">Aspergillus clavatus (strain ATCC 1007 / CBS 513.65 / DSM 816 / NCTC 3887 / NRRL 1 / QM 1276 / 107)</name>
    <dbReference type="NCBI Taxonomy" id="344612"/>
    <lineage>
        <taxon>Eukaryota</taxon>
        <taxon>Fungi</taxon>
        <taxon>Dikarya</taxon>
        <taxon>Ascomycota</taxon>
        <taxon>Pezizomycotina</taxon>
        <taxon>Eurotiomycetes</taxon>
        <taxon>Eurotiomycetidae</taxon>
        <taxon>Eurotiales</taxon>
        <taxon>Aspergillaceae</taxon>
        <taxon>Aspergillus</taxon>
        <taxon>Aspergillus subgen. Fumigati</taxon>
    </lineage>
</organism>
<dbReference type="RefSeq" id="XP_001274703.1">
    <property type="nucleotide sequence ID" value="XM_001274702.1"/>
</dbReference>
<evidence type="ECO:0000256" key="3">
    <source>
        <dbReference type="ARBA" id="ARBA00023002"/>
    </source>
</evidence>